<comment type="caution">
    <text evidence="1">The sequence shown here is derived from an EMBL/GenBank/DDBJ whole genome shotgun (WGS) entry which is preliminary data.</text>
</comment>
<proteinExistence type="predicted"/>
<dbReference type="Proteomes" id="UP001259832">
    <property type="component" value="Unassembled WGS sequence"/>
</dbReference>
<gene>
    <name evidence="1" type="ORF">P3T76_007752</name>
</gene>
<keyword evidence="2" id="KW-1185">Reference proteome</keyword>
<evidence type="ECO:0000313" key="2">
    <source>
        <dbReference type="Proteomes" id="UP001259832"/>
    </source>
</evidence>
<dbReference type="EMBL" id="JASMQC010000013">
    <property type="protein sequence ID" value="KAK1941046.1"/>
    <property type="molecule type" value="Genomic_DNA"/>
</dbReference>
<name>A0AAD9LM61_9STRA</name>
<sequence length="123" mass="13443">MLMFCQHETASLRNGGPDLEMCVAFGYEACLRAGPQVSQVNNMLFTVVSVSGDSTNTSLTTTKLSDGTANPATSNNITFSTGKANTTTTESRRQYQLLRKNYRCMFEQYQGINAAQEIIPGVE</sequence>
<protein>
    <submittedName>
        <fullName evidence="1">Uncharacterized protein</fullName>
    </submittedName>
</protein>
<evidence type="ECO:0000313" key="1">
    <source>
        <dbReference type="EMBL" id="KAK1941046.1"/>
    </source>
</evidence>
<accession>A0AAD9LM61</accession>
<organism evidence="1 2">
    <name type="scientific">Phytophthora citrophthora</name>
    <dbReference type="NCBI Taxonomy" id="4793"/>
    <lineage>
        <taxon>Eukaryota</taxon>
        <taxon>Sar</taxon>
        <taxon>Stramenopiles</taxon>
        <taxon>Oomycota</taxon>
        <taxon>Peronosporomycetes</taxon>
        <taxon>Peronosporales</taxon>
        <taxon>Peronosporaceae</taxon>
        <taxon>Phytophthora</taxon>
    </lineage>
</organism>
<dbReference type="AlphaFoldDB" id="A0AAD9LM61"/>
<reference evidence="1" key="1">
    <citation type="submission" date="2023-08" db="EMBL/GenBank/DDBJ databases">
        <title>Reference Genome Resource for the Citrus Pathogen Phytophthora citrophthora.</title>
        <authorList>
            <person name="Moller H."/>
            <person name="Coetzee B."/>
            <person name="Rose L.J."/>
            <person name="Van Niekerk J.M."/>
        </authorList>
    </citation>
    <scope>NUCLEOTIDE SEQUENCE</scope>
    <source>
        <strain evidence="1">STE-U-9442</strain>
    </source>
</reference>